<dbReference type="Pfam" id="PF24086">
    <property type="entry name" value="DUF7371"/>
    <property type="match status" value="1"/>
</dbReference>
<organism evidence="2 3">
    <name type="scientific">Diaporthe eres</name>
    <name type="common">Phomopsis oblonga</name>
    <dbReference type="NCBI Taxonomy" id="83184"/>
    <lineage>
        <taxon>Eukaryota</taxon>
        <taxon>Fungi</taxon>
        <taxon>Dikarya</taxon>
        <taxon>Ascomycota</taxon>
        <taxon>Pezizomycotina</taxon>
        <taxon>Sordariomycetes</taxon>
        <taxon>Sordariomycetidae</taxon>
        <taxon>Diaporthales</taxon>
        <taxon>Diaporthaceae</taxon>
        <taxon>Diaporthe</taxon>
        <taxon>Diaporthe eres species complex</taxon>
    </lineage>
</organism>
<evidence type="ECO:0000313" key="2">
    <source>
        <dbReference type="EMBL" id="KAK7727916.1"/>
    </source>
</evidence>
<gene>
    <name evidence="2" type="ORF">SLS63_006997</name>
</gene>
<dbReference type="Proteomes" id="UP001430848">
    <property type="component" value="Unassembled WGS sequence"/>
</dbReference>
<keyword evidence="3" id="KW-1185">Reference proteome</keyword>
<protein>
    <recommendedName>
        <fullName evidence="1">DUF7371 domain-containing protein</fullName>
    </recommendedName>
</protein>
<dbReference type="EMBL" id="JAKNSF020000036">
    <property type="protein sequence ID" value="KAK7727916.1"/>
    <property type="molecule type" value="Genomic_DNA"/>
</dbReference>
<dbReference type="InterPro" id="IPR055795">
    <property type="entry name" value="DUF7371"/>
</dbReference>
<sequence length="498" mass="54832">MLLVDKAAKAAKVDKVVKVDLLQVLLLKVDKADKVALRRVLPLKVVRVVKAAKVVLLRLLPLRVVKAVRVALLPVFLLKVDKAAKAVKAGLLPVFRLRVDKVDKAAKVVLRRLFPLKVVRVVKAVKVVLLRLLPLKVAKAVKVDRVDKEVLLPVPPLRVVKAAKRVKVVKEVLLPVLRKVAPLKVYPLKAVLLRERLLRVPHPILLSRELLSSPTRRRIQFHRQLEVLSEDLRNLIWLTQADLAQSIQAHFSEGQSTLSSVIKARSEPTEAVTPSCVDLGHQDSMILDFDDLPGLHLAPGTDPNGIAPDHVYSPYRRFTWSEGIKIIPGSAAPYKPSSGDLMLQVPNVAGGDQLAKISVGDLQANPCFRFDFIGMRAGCASTKANCMFNITGFSWDDDAQAEVPVGSQISSTRACSRQKNCKLGSLVADTTAGLYNLTSLLIDVTAHNQPQKWWADDLAITWTDTSCDAAICRSDVRDTYPKRGLGQGMTQMVKVVHP</sequence>
<reference evidence="2 3" key="1">
    <citation type="submission" date="2024-02" db="EMBL/GenBank/DDBJ databases">
        <title>De novo assembly and annotation of 12 fungi associated with fruit tree decline syndrome in Ontario, Canada.</title>
        <authorList>
            <person name="Sulman M."/>
            <person name="Ellouze W."/>
            <person name="Ilyukhin E."/>
        </authorList>
    </citation>
    <scope>NUCLEOTIDE SEQUENCE [LARGE SCALE GENOMIC DNA]</scope>
    <source>
        <strain evidence="2 3">M169</strain>
    </source>
</reference>
<evidence type="ECO:0000313" key="3">
    <source>
        <dbReference type="Proteomes" id="UP001430848"/>
    </source>
</evidence>
<name>A0ABR1P6X0_DIAER</name>
<feature type="domain" description="DUF7371" evidence="1">
    <location>
        <begin position="283"/>
        <end position="473"/>
    </location>
</feature>
<accession>A0ABR1P6X0</accession>
<comment type="caution">
    <text evidence="2">The sequence shown here is derived from an EMBL/GenBank/DDBJ whole genome shotgun (WGS) entry which is preliminary data.</text>
</comment>
<proteinExistence type="predicted"/>
<evidence type="ECO:0000259" key="1">
    <source>
        <dbReference type="Pfam" id="PF24086"/>
    </source>
</evidence>